<evidence type="ECO:0000313" key="2">
    <source>
        <dbReference type="Proteomes" id="UP000186308"/>
    </source>
</evidence>
<proteinExistence type="predicted"/>
<comment type="caution">
    <text evidence="1">The sequence shown here is derived from an EMBL/GenBank/DDBJ whole genome shotgun (WGS) entry which is preliminary data.</text>
</comment>
<organism evidence="1 2">
    <name type="scientific">Acidiphilium rubrum</name>
    <dbReference type="NCBI Taxonomy" id="526"/>
    <lineage>
        <taxon>Bacteria</taxon>
        <taxon>Pseudomonadati</taxon>
        <taxon>Pseudomonadota</taxon>
        <taxon>Alphaproteobacteria</taxon>
        <taxon>Acetobacterales</taxon>
        <taxon>Acidocellaceae</taxon>
        <taxon>Acidiphilium</taxon>
    </lineage>
</organism>
<dbReference type="AlphaFoldDB" id="A0A8G2CKH6"/>
<sequence length="82" mass="8679">MIPLLNTRVGIAEPHAMHHRSLFNLAAAAIGLTPVGHRAAMPSPRPLAGPVIAPHAAIDDDWLTSHWIAMPEAQFGDSDVSA</sequence>
<evidence type="ECO:0000313" key="1">
    <source>
        <dbReference type="EMBL" id="SIQ77247.1"/>
    </source>
</evidence>
<dbReference type="Proteomes" id="UP000186308">
    <property type="component" value="Unassembled WGS sequence"/>
</dbReference>
<gene>
    <name evidence="1" type="ORF">SAMN05421828_10946</name>
</gene>
<protein>
    <submittedName>
        <fullName evidence="1">Uncharacterized protein</fullName>
    </submittedName>
</protein>
<dbReference type="EMBL" id="FTNE01000009">
    <property type="protein sequence ID" value="SIQ77247.1"/>
    <property type="molecule type" value="Genomic_DNA"/>
</dbReference>
<keyword evidence="2" id="KW-1185">Reference proteome</keyword>
<accession>A0A8G2CKH6</accession>
<reference evidence="1 2" key="1">
    <citation type="submission" date="2017-01" db="EMBL/GenBank/DDBJ databases">
        <authorList>
            <person name="Varghese N."/>
            <person name="Submissions S."/>
        </authorList>
    </citation>
    <scope>NUCLEOTIDE SEQUENCE [LARGE SCALE GENOMIC DNA]</scope>
    <source>
        <strain evidence="1 2">ATCC 35905</strain>
    </source>
</reference>
<name>A0A8G2CKH6_ACIRU</name>